<gene>
    <name evidence="1" type="ORF">DFA_00179</name>
</gene>
<dbReference type="RefSeq" id="XP_004357895.1">
    <property type="nucleotide sequence ID" value="XM_004357838.1"/>
</dbReference>
<keyword evidence="2" id="KW-1185">Reference proteome</keyword>
<evidence type="ECO:0000313" key="1">
    <source>
        <dbReference type="EMBL" id="EGG19601.1"/>
    </source>
</evidence>
<evidence type="ECO:0000313" key="2">
    <source>
        <dbReference type="Proteomes" id="UP000007797"/>
    </source>
</evidence>
<dbReference type="KEGG" id="dfa:DFA_00179"/>
<accession>F4PXU1</accession>
<organism evidence="1 2">
    <name type="scientific">Cavenderia fasciculata</name>
    <name type="common">Slime mold</name>
    <name type="synonym">Dictyostelium fasciculatum</name>
    <dbReference type="NCBI Taxonomy" id="261658"/>
    <lineage>
        <taxon>Eukaryota</taxon>
        <taxon>Amoebozoa</taxon>
        <taxon>Evosea</taxon>
        <taxon>Eumycetozoa</taxon>
        <taxon>Dictyostelia</taxon>
        <taxon>Acytosteliales</taxon>
        <taxon>Cavenderiaceae</taxon>
        <taxon>Cavenderia</taxon>
    </lineage>
</organism>
<dbReference type="GeneID" id="14871740"/>
<sequence>MQNNKDNNNNSVVKRVWSNIVLRRLICSKIGECIPVSEENRIKLKANQLEMMRRYKRDPVSFIDFGNSAFYRSPFMTARMFEYHYDHYHSIGARFDYRGARQERVLDGVAGNPRNMIDTWLFRRAYDHLKRRGVKPEDMASVETWRYIVSTNNVELYNYAKSVLPMPKASDCASLLPITTKPALDFSYHVAYIIKPLDGTELLAALLDDLYHLDPNEKWLGWIHFGGLVARGRVDVLQTIETHAGPYISREINVLPVGEKRSYTHCHSHLTQETMRSAIQNKQIEAIRFLYKVSKIPIGPQSLIAVARTCDLPFLIALHNIEPEAGRLYTLFLHVMSSAFFQGPLLPPTQWKDFQQEFYQLGKKLNYIDTNLQHQIDTKQPIRYRPKNIQQHFKIFESNNTDLSVPSLSFSFSDGD</sequence>
<dbReference type="EMBL" id="GL883014">
    <property type="protein sequence ID" value="EGG19601.1"/>
    <property type="molecule type" value="Genomic_DNA"/>
</dbReference>
<name>F4PXU1_CACFS</name>
<reference evidence="2" key="1">
    <citation type="journal article" date="2011" name="Genome Res.">
        <title>Phylogeny-wide analysis of social amoeba genomes highlights ancient origins for complex intercellular communication.</title>
        <authorList>
            <person name="Heidel A.J."/>
            <person name="Lawal H.M."/>
            <person name="Felder M."/>
            <person name="Schilde C."/>
            <person name="Helps N.R."/>
            <person name="Tunggal B."/>
            <person name="Rivero F."/>
            <person name="John U."/>
            <person name="Schleicher M."/>
            <person name="Eichinger L."/>
            <person name="Platzer M."/>
            <person name="Noegel A.A."/>
            <person name="Schaap P."/>
            <person name="Gloeckner G."/>
        </authorList>
    </citation>
    <scope>NUCLEOTIDE SEQUENCE [LARGE SCALE GENOMIC DNA]</scope>
    <source>
        <strain evidence="2">SH3</strain>
    </source>
</reference>
<protein>
    <submittedName>
        <fullName evidence="1">Uncharacterized protein</fullName>
    </submittedName>
</protein>
<dbReference type="Proteomes" id="UP000007797">
    <property type="component" value="Unassembled WGS sequence"/>
</dbReference>
<proteinExistence type="predicted"/>
<dbReference type="AlphaFoldDB" id="F4PXU1"/>